<dbReference type="Gene3D" id="3.40.109.10">
    <property type="entry name" value="NADH Oxidase"/>
    <property type="match status" value="2"/>
</dbReference>
<protein>
    <submittedName>
        <fullName evidence="2">Nitroreductase</fullName>
    </submittedName>
</protein>
<dbReference type="SUPFAM" id="SSF55469">
    <property type="entry name" value="FMN-dependent nitroreductase-like"/>
    <property type="match status" value="1"/>
</dbReference>
<dbReference type="PANTHER" id="PTHR43035:SF1">
    <property type="entry name" value="FATTY ACID REPRESSION MUTANT PROTEIN 2-RELATED"/>
    <property type="match status" value="1"/>
</dbReference>
<dbReference type="AlphaFoldDB" id="A0AA43TV81"/>
<proteinExistence type="predicted"/>
<evidence type="ECO:0000313" key="3">
    <source>
        <dbReference type="Proteomes" id="UP001161017"/>
    </source>
</evidence>
<dbReference type="InterPro" id="IPR029479">
    <property type="entry name" value="Nitroreductase"/>
</dbReference>
<keyword evidence="3" id="KW-1185">Reference proteome</keyword>
<gene>
    <name evidence="2" type="primary">HBN1_2</name>
    <name evidence="2" type="ORF">OHK93_008367</name>
</gene>
<comment type="caution">
    <text evidence="2">The sequence shown here is derived from an EMBL/GenBank/DDBJ whole genome shotgun (WGS) entry which is preliminary data.</text>
</comment>
<feature type="domain" description="Nitroreductase" evidence="1">
    <location>
        <begin position="11"/>
        <end position="203"/>
    </location>
</feature>
<accession>A0AA43TV81</accession>
<dbReference type="EMBL" id="JAPUFD010000008">
    <property type="protein sequence ID" value="MDI1489089.1"/>
    <property type="molecule type" value="Genomic_DNA"/>
</dbReference>
<dbReference type="InterPro" id="IPR000415">
    <property type="entry name" value="Nitroreductase-like"/>
</dbReference>
<evidence type="ECO:0000313" key="2">
    <source>
        <dbReference type="EMBL" id="MDI1489089.1"/>
    </source>
</evidence>
<dbReference type="PANTHER" id="PTHR43035">
    <property type="entry name" value="FATTY ACID REPRESSION MUTANT PROTEIN 2-RELATED"/>
    <property type="match status" value="1"/>
</dbReference>
<reference evidence="2" key="1">
    <citation type="journal article" date="2023" name="Genome Biol. Evol.">
        <title>First Whole Genome Sequence and Flow Cytometry Genome Size Data for the Lichen-Forming Fungus Ramalina farinacea (Ascomycota).</title>
        <authorList>
            <person name="Llewellyn T."/>
            <person name="Mian S."/>
            <person name="Hill R."/>
            <person name="Leitch I.J."/>
            <person name="Gaya E."/>
        </authorList>
    </citation>
    <scope>NUCLEOTIDE SEQUENCE</scope>
    <source>
        <strain evidence="2">LIQ254RAFAR</strain>
    </source>
</reference>
<dbReference type="GO" id="GO:0016491">
    <property type="term" value="F:oxidoreductase activity"/>
    <property type="evidence" value="ECO:0007669"/>
    <property type="project" value="InterPro"/>
</dbReference>
<name>A0AA43TV81_9LECA</name>
<organism evidence="2 3">
    <name type="scientific">Ramalina farinacea</name>
    <dbReference type="NCBI Taxonomy" id="258253"/>
    <lineage>
        <taxon>Eukaryota</taxon>
        <taxon>Fungi</taxon>
        <taxon>Dikarya</taxon>
        <taxon>Ascomycota</taxon>
        <taxon>Pezizomycotina</taxon>
        <taxon>Lecanoromycetes</taxon>
        <taxon>OSLEUM clade</taxon>
        <taxon>Lecanoromycetidae</taxon>
        <taxon>Lecanorales</taxon>
        <taxon>Lecanorineae</taxon>
        <taxon>Ramalinaceae</taxon>
        <taxon>Ramalina</taxon>
    </lineage>
</organism>
<dbReference type="Proteomes" id="UP001161017">
    <property type="component" value="Unassembled WGS sequence"/>
</dbReference>
<dbReference type="GO" id="GO:0034599">
    <property type="term" value="P:cellular response to oxidative stress"/>
    <property type="evidence" value="ECO:0007669"/>
    <property type="project" value="InterPro"/>
</dbReference>
<dbReference type="CDD" id="cd02140">
    <property type="entry name" value="Frm2-like"/>
    <property type="match status" value="1"/>
</dbReference>
<evidence type="ECO:0000259" key="1">
    <source>
        <dbReference type="Pfam" id="PF00881"/>
    </source>
</evidence>
<dbReference type="InterPro" id="IPR033877">
    <property type="entry name" value="Frm2/Hbn1"/>
</dbReference>
<dbReference type="Pfam" id="PF00881">
    <property type="entry name" value="Nitroreductase"/>
    <property type="match status" value="1"/>
</dbReference>
<sequence length="228" mass="25768">MSSSDSFMAAVANRRTYYALSPTSPIPDSKIEQIVTDTIKHTPSAFNSQTTRIVLVVKEEHKKLWDMIMSVYEEMLPKEKYEHAKGRMEGFRKGYGTHGPVTETLVNSTDDSSRVDIVLQVLFYEDLAKVAEFVGKFPNYADKFGQWSEQTNGMHQYIIWTALEAEGFGVNLQHYNPPINPKLTSEYKLPGTWDLKAQMVFGKPESGPANPNKEFLPIEGERLKIVGA</sequence>